<dbReference type="PANTHER" id="PTHR24416:SF548">
    <property type="entry name" value="PROTEIN KINASE DOMAIN-CONTAINING PROTEIN"/>
    <property type="match status" value="1"/>
</dbReference>
<name>A0A914CXQ7_9BILA</name>
<dbReference type="FunFam" id="1.10.510.10:FF:001512">
    <property type="entry name" value="Receptor tyrosine-protein kinase erbB-2"/>
    <property type="match status" value="1"/>
</dbReference>
<proteinExistence type="predicted"/>
<dbReference type="Pfam" id="PF07714">
    <property type="entry name" value="PK_Tyr_Ser-Thr"/>
    <property type="match status" value="1"/>
</dbReference>
<dbReference type="AlphaFoldDB" id="A0A914CXQ7"/>
<dbReference type="GO" id="GO:0005886">
    <property type="term" value="C:plasma membrane"/>
    <property type="evidence" value="ECO:0007669"/>
    <property type="project" value="TreeGrafter"/>
</dbReference>
<dbReference type="GO" id="GO:0061564">
    <property type="term" value="P:axon development"/>
    <property type="evidence" value="ECO:0007669"/>
    <property type="project" value="UniProtKB-ARBA"/>
</dbReference>
<keyword evidence="8" id="KW-0829">Tyrosine-protein kinase</keyword>
<keyword evidence="6" id="KW-0067">ATP-binding</keyword>
<dbReference type="CDD" id="cd00192">
    <property type="entry name" value="PTKc"/>
    <property type="match status" value="1"/>
</dbReference>
<keyword evidence="7 10" id="KW-0472">Membrane</keyword>
<evidence type="ECO:0000256" key="1">
    <source>
        <dbReference type="ARBA" id="ARBA00004308"/>
    </source>
</evidence>
<dbReference type="GO" id="GO:0043235">
    <property type="term" value="C:receptor complex"/>
    <property type="evidence" value="ECO:0007669"/>
    <property type="project" value="TreeGrafter"/>
</dbReference>
<dbReference type="PANTHER" id="PTHR24416">
    <property type="entry name" value="TYROSINE-PROTEIN KINASE RECEPTOR"/>
    <property type="match status" value="1"/>
</dbReference>
<evidence type="ECO:0000313" key="12">
    <source>
        <dbReference type="Proteomes" id="UP000887540"/>
    </source>
</evidence>
<keyword evidence="5" id="KW-0418">Kinase</keyword>
<dbReference type="Gene3D" id="3.30.200.20">
    <property type="entry name" value="Phosphorylase Kinase, domain 1"/>
    <property type="match status" value="1"/>
</dbReference>
<feature type="domain" description="Protein kinase" evidence="11">
    <location>
        <begin position="483"/>
        <end position="759"/>
    </location>
</feature>
<dbReference type="PROSITE" id="PS50011">
    <property type="entry name" value="PROTEIN_KINASE_DOM"/>
    <property type="match status" value="1"/>
</dbReference>
<reference evidence="13" key="1">
    <citation type="submission" date="2022-11" db="UniProtKB">
        <authorList>
            <consortium name="WormBaseParasite"/>
        </authorList>
    </citation>
    <scope>IDENTIFICATION</scope>
</reference>
<organism evidence="12 13">
    <name type="scientific">Acrobeloides nanus</name>
    <dbReference type="NCBI Taxonomy" id="290746"/>
    <lineage>
        <taxon>Eukaryota</taxon>
        <taxon>Metazoa</taxon>
        <taxon>Ecdysozoa</taxon>
        <taxon>Nematoda</taxon>
        <taxon>Chromadorea</taxon>
        <taxon>Rhabditida</taxon>
        <taxon>Tylenchina</taxon>
        <taxon>Cephalobomorpha</taxon>
        <taxon>Cephaloboidea</taxon>
        <taxon>Cephalobidae</taxon>
        <taxon>Acrobeloides</taxon>
    </lineage>
</organism>
<dbReference type="SUPFAM" id="SSF56112">
    <property type="entry name" value="Protein kinase-like (PK-like)"/>
    <property type="match status" value="1"/>
</dbReference>
<evidence type="ECO:0000256" key="10">
    <source>
        <dbReference type="SAM" id="Phobius"/>
    </source>
</evidence>
<dbReference type="WBParaSite" id="ACRNAN_scaffold1603.g31723.t1">
    <property type="protein sequence ID" value="ACRNAN_scaffold1603.g31723.t1"/>
    <property type="gene ID" value="ACRNAN_scaffold1603.g31723"/>
</dbReference>
<dbReference type="InterPro" id="IPR011009">
    <property type="entry name" value="Kinase-like_dom_sf"/>
</dbReference>
<dbReference type="PRINTS" id="PR00109">
    <property type="entry name" value="TYRKINASE"/>
</dbReference>
<dbReference type="GO" id="GO:0005524">
    <property type="term" value="F:ATP binding"/>
    <property type="evidence" value="ECO:0007669"/>
    <property type="project" value="UniProtKB-KW"/>
</dbReference>
<keyword evidence="4" id="KW-0547">Nucleotide-binding</keyword>
<evidence type="ECO:0000256" key="5">
    <source>
        <dbReference type="ARBA" id="ARBA00022777"/>
    </source>
</evidence>
<evidence type="ECO:0000313" key="13">
    <source>
        <dbReference type="WBParaSite" id="ACRNAN_scaffold1603.g31723.t1"/>
    </source>
</evidence>
<dbReference type="InterPro" id="IPR050122">
    <property type="entry name" value="RTK"/>
</dbReference>
<dbReference type="InterPro" id="IPR001245">
    <property type="entry name" value="Ser-Thr/Tyr_kinase_cat_dom"/>
</dbReference>
<keyword evidence="3" id="KW-0808">Transferase</keyword>
<evidence type="ECO:0000256" key="3">
    <source>
        <dbReference type="ARBA" id="ARBA00022679"/>
    </source>
</evidence>
<evidence type="ECO:0000259" key="11">
    <source>
        <dbReference type="PROSITE" id="PS50011"/>
    </source>
</evidence>
<evidence type="ECO:0000256" key="9">
    <source>
        <dbReference type="ARBA" id="ARBA00051243"/>
    </source>
</evidence>
<keyword evidence="12" id="KW-1185">Reference proteome</keyword>
<feature type="transmembrane region" description="Helical" evidence="10">
    <location>
        <begin position="416"/>
        <end position="436"/>
    </location>
</feature>
<dbReference type="PROSITE" id="PS00109">
    <property type="entry name" value="PROTEIN_KINASE_TYR"/>
    <property type="match status" value="1"/>
</dbReference>
<evidence type="ECO:0000256" key="8">
    <source>
        <dbReference type="ARBA" id="ARBA00023137"/>
    </source>
</evidence>
<dbReference type="InterPro" id="IPR008266">
    <property type="entry name" value="Tyr_kinase_AS"/>
</dbReference>
<keyword evidence="10" id="KW-1133">Transmembrane helix</keyword>
<evidence type="ECO:0000256" key="4">
    <source>
        <dbReference type="ARBA" id="ARBA00022741"/>
    </source>
</evidence>
<evidence type="ECO:0000256" key="7">
    <source>
        <dbReference type="ARBA" id="ARBA00023136"/>
    </source>
</evidence>
<evidence type="ECO:0000256" key="2">
    <source>
        <dbReference type="ARBA" id="ARBA00011902"/>
    </source>
</evidence>
<dbReference type="GO" id="GO:0004714">
    <property type="term" value="F:transmembrane receptor protein tyrosine kinase activity"/>
    <property type="evidence" value="ECO:0007669"/>
    <property type="project" value="UniProtKB-EC"/>
</dbReference>
<dbReference type="Gene3D" id="1.10.510.10">
    <property type="entry name" value="Transferase(Phosphotransferase) domain 1"/>
    <property type="match status" value="1"/>
</dbReference>
<dbReference type="EC" id="2.7.10.1" evidence="2"/>
<comment type="catalytic activity">
    <reaction evidence="9">
        <text>L-tyrosyl-[protein] + ATP = O-phospho-L-tyrosyl-[protein] + ADP + H(+)</text>
        <dbReference type="Rhea" id="RHEA:10596"/>
        <dbReference type="Rhea" id="RHEA-COMP:10136"/>
        <dbReference type="Rhea" id="RHEA-COMP:20101"/>
        <dbReference type="ChEBI" id="CHEBI:15378"/>
        <dbReference type="ChEBI" id="CHEBI:30616"/>
        <dbReference type="ChEBI" id="CHEBI:46858"/>
        <dbReference type="ChEBI" id="CHEBI:61978"/>
        <dbReference type="ChEBI" id="CHEBI:456216"/>
        <dbReference type="EC" id="2.7.10.1"/>
    </reaction>
</comment>
<accession>A0A914CXQ7</accession>
<sequence length="773" mass="88048">MISLLISNAISLWKTSTFNVIYSQEDLICVEFYASSEEMGNRNYYWRVYFKLLEEEFVPNEVVLSKEVPISVSHVTNYSKLTISGSDKMLEIYFQGIEPNYPTLGVLYAYNASSSLTNLIGIFPYPSNNKGVWENSITIISSNVDQVTLFYVGVSTNSIMIVSRIAEYHAANCDQDQNLIFLTYDYVYKEIRALNSGTCIFSLIIPISVFEGQYNTMVESFPKYNGASSVSLVAGYNASYTILEFNNKSTDILEDVRIYGTIVSFLIPPNGRLMSSYCSAIIPVGFEQYTFINDHFFQIFMSPNYPYSSHASVNNSHLITYLVEYASITLKIFAFIPEQCYFTIYDSNTTFLNITAQNYTNTITFNSTQFQIDFISYNSAVQWQGYLVQAWGSRINPPNNTMVHYVHQKGGLREGLIIGLSCLGLVVILVGIALATRHQLKKRYNKFDQLCNALKGMNLSPEEIIALKEKSDQLLISPSKLHINFDHIFGQGSTSTVYKAYLMGSAPLHLLQRSIVTQRFADCDVAVKVTNRFGKSEVEQLFKEIEAMKKIGYHENVMCILGWALSEETPCLVYDIAEKDVLNYVMEFRDASDDQIPYKKFLSILWQTARGMQYVTSKGLIHRDLTARNIFLFGSIVAKISDFSLCCCCDESGTYEETANIRLPLKWMALESLISKVFSEKSDVWSFGVLIYEMFSFGRVPYAGLNDDELVGFLENGHRLERLMNVDQSLYEIMTECWMSNPADRPKFTYLEEKFHAFIEIRSELYGYVEAGN</sequence>
<dbReference type="GO" id="GO:0048680">
    <property type="term" value="P:positive regulation of axon regeneration"/>
    <property type="evidence" value="ECO:0007669"/>
    <property type="project" value="UniProtKB-ARBA"/>
</dbReference>
<dbReference type="GO" id="GO:0012505">
    <property type="term" value="C:endomembrane system"/>
    <property type="evidence" value="ECO:0007669"/>
    <property type="project" value="UniProtKB-SubCell"/>
</dbReference>
<protein>
    <recommendedName>
        <fullName evidence="2">receptor protein-tyrosine kinase</fullName>
        <ecNumber evidence="2">2.7.10.1</ecNumber>
    </recommendedName>
</protein>
<evidence type="ECO:0000256" key="6">
    <source>
        <dbReference type="ARBA" id="ARBA00022840"/>
    </source>
</evidence>
<dbReference type="GO" id="GO:0007169">
    <property type="term" value="P:cell surface receptor protein tyrosine kinase signaling pathway"/>
    <property type="evidence" value="ECO:0007669"/>
    <property type="project" value="TreeGrafter"/>
</dbReference>
<keyword evidence="10" id="KW-0812">Transmembrane</keyword>
<dbReference type="InterPro" id="IPR000719">
    <property type="entry name" value="Prot_kinase_dom"/>
</dbReference>
<comment type="subcellular location">
    <subcellularLocation>
        <location evidence="1">Endomembrane system</location>
    </subcellularLocation>
</comment>
<dbReference type="Proteomes" id="UP000887540">
    <property type="component" value="Unplaced"/>
</dbReference>